<dbReference type="InterPro" id="IPR014721">
    <property type="entry name" value="Ribsml_uS5_D2-typ_fold_subgr"/>
</dbReference>
<dbReference type="InterPro" id="IPR027543">
    <property type="entry name" value="Lon_bac"/>
</dbReference>
<dbReference type="Gene3D" id="1.10.8.60">
    <property type="match status" value="1"/>
</dbReference>
<comment type="catalytic activity">
    <reaction evidence="9 10 11 14">
        <text>Hydrolysis of proteins in presence of ATP.</text>
        <dbReference type="EC" id="3.4.21.53"/>
    </reaction>
</comment>
<dbReference type="Pfam" id="PF05362">
    <property type="entry name" value="Lon_C"/>
    <property type="match status" value="1"/>
</dbReference>
<dbReference type="Gene3D" id="3.40.50.300">
    <property type="entry name" value="P-loop containing nucleotide triphosphate hydrolases"/>
    <property type="match status" value="1"/>
</dbReference>
<dbReference type="InterPro" id="IPR008269">
    <property type="entry name" value="Lon_proteolytic"/>
</dbReference>
<dbReference type="Gene3D" id="3.30.230.10">
    <property type="match status" value="1"/>
</dbReference>
<gene>
    <name evidence="10" type="primary">lon</name>
    <name evidence="18" type="ORF">A4H97_18435</name>
</gene>
<proteinExistence type="evidence at transcript level"/>
<evidence type="ECO:0000256" key="5">
    <source>
        <dbReference type="ARBA" id="ARBA00022801"/>
    </source>
</evidence>
<name>A0A1V9DXU3_9BACT</name>
<dbReference type="FunFam" id="3.40.50.300:FF:000021">
    <property type="entry name" value="Lon protease homolog"/>
    <property type="match status" value="1"/>
</dbReference>
<dbReference type="RefSeq" id="WP_081204703.1">
    <property type="nucleotide sequence ID" value="NZ_FOCZ01000004.1"/>
</dbReference>
<evidence type="ECO:0000256" key="6">
    <source>
        <dbReference type="ARBA" id="ARBA00022825"/>
    </source>
</evidence>
<evidence type="ECO:0000256" key="8">
    <source>
        <dbReference type="ARBA" id="ARBA00023016"/>
    </source>
</evidence>
<dbReference type="Proteomes" id="UP000192610">
    <property type="component" value="Unassembled WGS sequence"/>
</dbReference>
<feature type="domain" description="Lon N-terminal" evidence="17">
    <location>
        <begin position="39"/>
        <end position="233"/>
    </location>
</feature>
<keyword evidence="7 10" id="KW-0067">ATP-binding</keyword>
<comment type="subcellular location">
    <subcellularLocation>
        <location evidence="1 10 11">Cytoplasm</location>
    </subcellularLocation>
</comment>
<keyword evidence="6 10" id="KW-0720">Serine protease</keyword>
<evidence type="ECO:0000256" key="9">
    <source>
        <dbReference type="ARBA" id="ARBA00050665"/>
    </source>
</evidence>
<reference evidence="19" key="1">
    <citation type="submission" date="2016-04" db="EMBL/GenBank/DDBJ databases">
        <authorList>
            <person name="Chen L."/>
            <person name="Zhuang W."/>
            <person name="Wang G."/>
        </authorList>
    </citation>
    <scope>NUCLEOTIDE SEQUENCE [LARGE SCALE GENOMIC DNA]</scope>
    <source>
        <strain evidence="19">17621</strain>
    </source>
</reference>
<feature type="active site" evidence="10 12">
    <location>
        <position position="750"/>
    </location>
</feature>
<accession>A0A1V9DXU3</accession>
<dbReference type="HAMAP" id="MF_01973">
    <property type="entry name" value="lon_bact"/>
    <property type="match status" value="1"/>
</dbReference>
<dbReference type="GO" id="GO:0034605">
    <property type="term" value="P:cellular response to heat"/>
    <property type="evidence" value="ECO:0007669"/>
    <property type="project" value="UniProtKB-UniRule"/>
</dbReference>
<keyword evidence="4 10" id="KW-0547">Nucleotide-binding</keyword>
<comment type="function">
    <text evidence="10">ATP-dependent serine protease that mediates the selective degradation of mutant and abnormal proteins as well as certain short-lived regulatory proteins. Required for cellular homeostasis and for survival from DNA damage and developmental changes induced by stress. Degrades polypeptides processively to yield small peptide fragments that are 5 to 10 amino acids long. Binds to DNA in a double-stranded, site-specific manner.</text>
</comment>
<evidence type="ECO:0000256" key="4">
    <source>
        <dbReference type="ARBA" id="ARBA00022741"/>
    </source>
</evidence>
<dbReference type="InterPro" id="IPR015947">
    <property type="entry name" value="PUA-like_sf"/>
</dbReference>
<dbReference type="OrthoDB" id="9803599at2"/>
<dbReference type="Gene3D" id="1.20.5.5270">
    <property type="match status" value="1"/>
</dbReference>
<dbReference type="CDD" id="cd19500">
    <property type="entry name" value="RecA-like_Lon"/>
    <property type="match status" value="1"/>
</dbReference>
<comment type="caution">
    <text evidence="18">The sequence shown here is derived from an EMBL/GenBank/DDBJ whole genome shotgun (WGS) entry which is preliminary data.</text>
</comment>
<organism evidence="18 19">
    <name type="scientific">Niastella yeongjuensis</name>
    <dbReference type="NCBI Taxonomy" id="354355"/>
    <lineage>
        <taxon>Bacteria</taxon>
        <taxon>Pseudomonadati</taxon>
        <taxon>Bacteroidota</taxon>
        <taxon>Chitinophagia</taxon>
        <taxon>Chitinophagales</taxon>
        <taxon>Chitinophagaceae</taxon>
        <taxon>Niastella</taxon>
    </lineage>
</organism>
<evidence type="ECO:0000256" key="14">
    <source>
        <dbReference type="PROSITE-ProRule" id="PRU01122"/>
    </source>
</evidence>
<dbReference type="PIRSF" id="PIRSF001174">
    <property type="entry name" value="Lon_proteas"/>
    <property type="match status" value="1"/>
</dbReference>
<dbReference type="SUPFAM" id="SSF52540">
    <property type="entry name" value="P-loop containing nucleoside triphosphate hydrolases"/>
    <property type="match status" value="1"/>
</dbReference>
<dbReference type="GO" id="GO:0005737">
    <property type="term" value="C:cytoplasm"/>
    <property type="evidence" value="ECO:0007669"/>
    <property type="project" value="UniProtKB-SubCell"/>
</dbReference>
<dbReference type="AlphaFoldDB" id="A0A1V9DXU3"/>
<dbReference type="NCBIfam" id="TIGR00763">
    <property type="entry name" value="lon"/>
    <property type="match status" value="1"/>
</dbReference>
<dbReference type="InterPro" id="IPR008268">
    <property type="entry name" value="Peptidase_S16_AS"/>
</dbReference>
<protein>
    <recommendedName>
        <fullName evidence="10 11">Lon protease</fullName>
        <ecNumber evidence="10 11">3.4.21.53</ecNumber>
    </recommendedName>
    <alternativeName>
        <fullName evidence="10">ATP-dependent protease La</fullName>
    </alternativeName>
</protein>
<evidence type="ECO:0000256" key="13">
    <source>
        <dbReference type="PIRSR" id="PIRSR001174-2"/>
    </source>
</evidence>
<comment type="induction">
    <text evidence="10">By heat shock.</text>
</comment>
<evidence type="ECO:0000313" key="18">
    <source>
        <dbReference type="EMBL" id="OQP38697.1"/>
    </source>
</evidence>
<dbReference type="InterPro" id="IPR027417">
    <property type="entry name" value="P-loop_NTPase"/>
</dbReference>
<dbReference type="Pfam" id="PF00004">
    <property type="entry name" value="AAA"/>
    <property type="match status" value="1"/>
</dbReference>
<evidence type="ECO:0000256" key="3">
    <source>
        <dbReference type="ARBA" id="ARBA00022670"/>
    </source>
</evidence>
<feature type="domain" description="Lon proteolytic" evidence="16">
    <location>
        <begin position="620"/>
        <end position="799"/>
    </location>
</feature>
<dbReference type="SUPFAM" id="SSF88697">
    <property type="entry name" value="PUA domain-like"/>
    <property type="match status" value="1"/>
</dbReference>
<dbReference type="GO" id="GO:0004252">
    <property type="term" value="F:serine-type endopeptidase activity"/>
    <property type="evidence" value="ECO:0007669"/>
    <property type="project" value="UniProtKB-UniRule"/>
</dbReference>
<keyword evidence="19" id="KW-1185">Reference proteome</keyword>
<comment type="subunit">
    <text evidence="10 11">Homohexamer. Organized in a ring with a central cavity.</text>
</comment>
<evidence type="ECO:0000256" key="11">
    <source>
        <dbReference type="PIRNR" id="PIRNR001174"/>
    </source>
</evidence>
<evidence type="ECO:0000256" key="1">
    <source>
        <dbReference type="ARBA" id="ARBA00004496"/>
    </source>
</evidence>
<evidence type="ECO:0000256" key="12">
    <source>
        <dbReference type="PIRSR" id="PIRSR001174-1"/>
    </source>
</evidence>
<dbReference type="GO" id="GO:0006515">
    <property type="term" value="P:protein quality control for misfolded or incompletely synthesized proteins"/>
    <property type="evidence" value="ECO:0007669"/>
    <property type="project" value="UniProtKB-UniRule"/>
</dbReference>
<evidence type="ECO:0000256" key="10">
    <source>
        <dbReference type="HAMAP-Rule" id="MF_01973"/>
    </source>
</evidence>
<sequence>MKETNMFFTPEDEMDFIPIIPLNENEGDNNADIVIPSELPLLPLRNTVLFPGVVLPITVGRDKSIKAVNDAYKADKLVGVIAQKDSNVEDPEVKDLEAVGTVAKIIKMIKMPDGGTTVIIQGKRRFKVNRITSEDPYFKAQVELLEEPDAPKNEDFNAYVANIKELAGQIIQLSPNIPSEASIILKNIENPSFLIHFISSNLNTELTEKQKLLEMNNIEKRADLLMKLLQRELQFAELKNKVTTKTKTELDKQQREYFLQQQMKSIKEELGGDTNEREIKEMMKKAEAKKWSEAAREMFKKGIEKLERMHPSTPDYSVVYNHLDLMLELPWGEVTEDQYDLKKAKKVLDHDHYGMDKVKERLLEYLAVLKLKGDMKSPILCFVGPPGIGKTSLGRSIATAVKRKYGRVSLGGLHDESEIRGHRKTYIGAMPGRIIQMLRKLKSSNPVIILDEIDKVGNDHRGDPSSALLEVLDPEQNNNFYDNYLELEYDLSKVLFIATANDINNIQPALRDRLEIINLSGYAVEEKVQIAKRHLVPKQKEAHGLKPVDFKIGDNILEKIIQNYTRESGVRELDRYLASIMRYEAKEFAMNGSVKSPLSEKDVEKILGKAKYNNEIYKTANMPGVAVGLAWTYVGGDILFMETSLSDGKGELKLTGNLGNVMKESAVTALTYLQSNAKKIGINPSLFDKKNIHVHVPEGAVPKDGPSAGITIMTAITSALTGKRVKPYLAMTGEITLRGQVLPVGGIKEKVLAARRAGLKEIVMCWQNERDVKEIEPAFIKGLTFHYVKTMQQVLDIAL</sequence>
<dbReference type="InterPro" id="IPR003959">
    <property type="entry name" value="ATPase_AAA_core"/>
</dbReference>
<evidence type="ECO:0000259" key="16">
    <source>
        <dbReference type="PROSITE" id="PS51786"/>
    </source>
</evidence>
<dbReference type="InterPro" id="IPR004815">
    <property type="entry name" value="Lon_bac/euk-typ"/>
</dbReference>
<dbReference type="PRINTS" id="PR00830">
    <property type="entry name" value="ENDOLAPTASE"/>
</dbReference>
<keyword evidence="3 10" id="KW-0645">Protease</keyword>
<dbReference type="SMART" id="SM00382">
    <property type="entry name" value="AAA"/>
    <property type="match status" value="1"/>
</dbReference>
<dbReference type="InterPro" id="IPR054594">
    <property type="entry name" value="Lon_lid"/>
</dbReference>
<keyword evidence="5 10" id="KW-0378">Hydrolase</keyword>
<dbReference type="Gene3D" id="1.20.58.1480">
    <property type="match status" value="1"/>
</dbReference>
<keyword evidence="8 10" id="KW-0346">Stress response</keyword>
<dbReference type="InterPro" id="IPR003111">
    <property type="entry name" value="Lon_prtase_N"/>
</dbReference>
<dbReference type="PANTHER" id="PTHR10046">
    <property type="entry name" value="ATP DEPENDENT LON PROTEASE FAMILY MEMBER"/>
    <property type="match status" value="1"/>
</dbReference>
<evidence type="ECO:0000259" key="17">
    <source>
        <dbReference type="PROSITE" id="PS51787"/>
    </source>
</evidence>
<dbReference type="Pfam" id="PF02190">
    <property type="entry name" value="LON_substr_bdg"/>
    <property type="match status" value="1"/>
</dbReference>
<dbReference type="GO" id="GO:0005524">
    <property type="term" value="F:ATP binding"/>
    <property type="evidence" value="ECO:0007669"/>
    <property type="project" value="UniProtKB-UniRule"/>
</dbReference>
<evidence type="ECO:0000256" key="15">
    <source>
        <dbReference type="RuleBase" id="RU000591"/>
    </source>
</evidence>
<feature type="binding site" evidence="10 13">
    <location>
        <begin position="384"/>
        <end position="391"/>
    </location>
    <ligand>
        <name>ATP</name>
        <dbReference type="ChEBI" id="CHEBI:30616"/>
    </ligand>
</feature>
<dbReference type="Pfam" id="PF22667">
    <property type="entry name" value="Lon_lid"/>
    <property type="match status" value="1"/>
</dbReference>
<dbReference type="SUPFAM" id="SSF54211">
    <property type="entry name" value="Ribosomal protein S5 domain 2-like"/>
    <property type="match status" value="1"/>
</dbReference>
<dbReference type="InterPro" id="IPR046336">
    <property type="entry name" value="Lon_prtase_N_sf"/>
</dbReference>
<dbReference type="GO" id="GO:0004176">
    <property type="term" value="F:ATP-dependent peptidase activity"/>
    <property type="evidence" value="ECO:0007669"/>
    <property type="project" value="UniProtKB-UniRule"/>
</dbReference>
<comment type="similarity">
    <text evidence="10 11 14 15">Belongs to the peptidase S16 family.</text>
</comment>
<dbReference type="EMBL" id="LVXG01000082">
    <property type="protein sequence ID" value="OQP38697.1"/>
    <property type="molecule type" value="Genomic_DNA"/>
</dbReference>
<dbReference type="Gene3D" id="2.30.130.40">
    <property type="entry name" value="LON domain-like"/>
    <property type="match status" value="1"/>
</dbReference>
<dbReference type="InterPro" id="IPR003593">
    <property type="entry name" value="AAA+_ATPase"/>
</dbReference>
<evidence type="ECO:0000313" key="19">
    <source>
        <dbReference type="Proteomes" id="UP000192610"/>
    </source>
</evidence>
<dbReference type="InterPro" id="IPR020568">
    <property type="entry name" value="Ribosomal_Su5_D2-typ_SF"/>
</dbReference>
<dbReference type="GO" id="GO:0016887">
    <property type="term" value="F:ATP hydrolysis activity"/>
    <property type="evidence" value="ECO:0007669"/>
    <property type="project" value="UniProtKB-UniRule"/>
</dbReference>
<dbReference type="PROSITE" id="PS51787">
    <property type="entry name" value="LON_N"/>
    <property type="match status" value="1"/>
</dbReference>
<dbReference type="InterPro" id="IPR027065">
    <property type="entry name" value="Lon_Prtase"/>
</dbReference>
<dbReference type="GO" id="GO:0043565">
    <property type="term" value="F:sequence-specific DNA binding"/>
    <property type="evidence" value="ECO:0007669"/>
    <property type="project" value="UniProtKB-UniRule"/>
</dbReference>
<dbReference type="PROSITE" id="PS01046">
    <property type="entry name" value="LON_SER"/>
    <property type="match status" value="1"/>
</dbReference>
<dbReference type="STRING" id="354355.SAMN05660816_02715"/>
<dbReference type="SMART" id="SM00464">
    <property type="entry name" value="LON"/>
    <property type="match status" value="1"/>
</dbReference>
<evidence type="ECO:0000256" key="7">
    <source>
        <dbReference type="ARBA" id="ARBA00022840"/>
    </source>
</evidence>
<evidence type="ECO:0000256" key="2">
    <source>
        <dbReference type="ARBA" id="ARBA00022490"/>
    </source>
</evidence>
<keyword evidence="2 10" id="KW-0963">Cytoplasm</keyword>
<dbReference type="PROSITE" id="PS51786">
    <property type="entry name" value="LON_PROTEOLYTIC"/>
    <property type="match status" value="1"/>
</dbReference>
<feature type="active site" evidence="10 12">
    <location>
        <position position="707"/>
    </location>
</feature>
<dbReference type="EC" id="3.4.21.53" evidence="10 11"/>